<evidence type="ECO:0000313" key="1">
    <source>
        <dbReference type="EMBL" id="KAJ0212695.1"/>
    </source>
</evidence>
<gene>
    <name evidence="1" type="ORF">LSAT_V11C400194100</name>
</gene>
<dbReference type="InterPro" id="IPR036079">
    <property type="entry name" value="ATPase_csu/dsu_sf"/>
</dbReference>
<reference evidence="1 2" key="1">
    <citation type="journal article" date="2017" name="Nat. Commun.">
        <title>Genome assembly with in vitro proximity ligation data and whole-genome triplication in lettuce.</title>
        <authorList>
            <person name="Reyes-Chin-Wo S."/>
            <person name="Wang Z."/>
            <person name="Yang X."/>
            <person name="Kozik A."/>
            <person name="Arikit S."/>
            <person name="Song C."/>
            <person name="Xia L."/>
            <person name="Froenicke L."/>
            <person name="Lavelle D.O."/>
            <person name="Truco M.J."/>
            <person name="Xia R."/>
            <person name="Zhu S."/>
            <person name="Xu C."/>
            <person name="Xu H."/>
            <person name="Xu X."/>
            <person name="Cox K."/>
            <person name="Korf I."/>
            <person name="Meyers B.C."/>
            <person name="Michelmore R.W."/>
        </authorList>
    </citation>
    <scope>NUCLEOTIDE SEQUENCE [LARGE SCALE GENOMIC DNA]</scope>
    <source>
        <strain evidence="2">cv. Salinas</strain>
        <tissue evidence="1">Seedlings</tissue>
    </source>
</reference>
<dbReference type="Proteomes" id="UP000235145">
    <property type="component" value="Unassembled WGS sequence"/>
</dbReference>
<dbReference type="InterPro" id="IPR016727">
    <property type="entry name" value="ATPase_V0-cplx_dsu"/>
</dbReference>
<keyword evidence="2" id="KW-1185">Reference proteome</keyword>
<dbReference type="GO" id="GO:0046961">
    <property type="term" value="F:proton-transporting ATPase activity, rotational mechanism"/>
    <property type="evidence" value="ECO:0007669"/>
    <property type="project" value="InterPro"/>
</dbReference>
<dbReference type="InterPro" id="IPR002843">
    <property type="entry name" value="ATPase_V0-cplx_csu/dsu"/>
</dbReference>
<dbReference type="SUPFAM" id="SSF103486">
    <property type="entry name" value="V-type ATP synthase subunit C"/>
    <property type="match status" value="1"/>
</dbReference>
<proteinExistence type="predicted"/>
<dbReference type="GO" id="GO:0007035">
    <property type="term" value="P:vacuolar acidification"/>
    <property type="evidence" value="ECO:0000318"/>
    <property type="project" value="GO_Central"/>
</dbReference>
<dbReference type="GO" id="GO:0007034">
    <property type="term" value="P:vacuolar transport"/>
    <property type="evidence" value="ECO:0000318"/>
    <property type="project" value="GO_Central"/>
</dbReference>
<dbReference type="GO" id="GO:0033179">
    <property type="term" value="C:proton-transporting V-type ATPase, V0 domain"/>
    <property type="evidence" value="ECO:0007669"/>
    <property type="project" value="InterPro"/>
</dbReference>
<sequence>MSLELGCAYSYRMVNFGTKNEHYGMQNKNDLDKNKLEDDEKLTIKLTRMSFQRSWSSQCTFLILLVASGLYVHMIDNDVLIVTETLHKRDVQEILEKFHPLGMFDSIAILAVSQNMHELYRPVHVHTPLAPYFSECITSEHLDDMHIEIMINTLYKAYLEDVYQFYQVGDPL</sequence>
<accession>A0A9R1XFH1</accession>
<dbReference type="EMBL" id="NBSK02000004">
    <property type="protein sequence ID" value="KAJ0212695.1"/>
    <property type="molecule type" value="Genomic_DNA"/>
</dbReference>
<dbReference type="GO" id="GO:0016471">
    <property type="term" value="C:vacuolar proton-transporting V-type ATPase complex"/>
    <property type="evidence" value="ECO:0000318"/>
    <property type="project" value="GO_Central"/>
</dbReference>
<comment type="caution">
    <text evidence="1">The sequence shown here is derived from an EMBL/GenBank/DDBJ whole genome shotgun (WGS) entry which is preliminary data.</text>
</comment>
<dbReference type="Pfam" id="PF01992">
    <property type="entry name" value="vATP-synt_AC39"/>
    <property type="match status" value="1"/>
</dbReference>
<evidence type="ECO:0000313" key="2">
    <source>
        <dbReference type="Proteomes" id="UP000235145"/>
    </source>
</evidence>
<organism evidence="1 2">
    <name type="scientific">Lactuca sativa</name>
    <name type="common">Garden lettuce</name>
    <dbReference type="NCBI Taxonomy" id="4236"/>
    <lineage>
        <taxon>Eukaryota</taxon>
        <taxon>Viridiplantae</taxon>
        <taxon>Streptophyta</taxon>
        <taxon>Embryophyta</taxon>
        <taxon>Tracheophyta</taxon>
        <taxon>Spermatophyta</taxon>
        <taxon>Magnoliopsida</taxon>
        <taxon>eudicotyledons</taxon>
        <taxon>Gunneridae</taxon>
        <taxon>Pentapetalae</taxon>
        <taxon>asterids</taxon>
        <taxon>campanulids</taxon>
        <taxon>Asterales</taxon>
        <taxon>Asteraceae</taxon>
        <taxon>Cichorioideae</taxon>
        <taxon>Cichorieae</taxon>
        <taxon>Lactucinae</taxon>
        <taxon>Lactuca</taxon>
    </lineage>
</organism>
<protein>
    <submittedName>
        <fullName evidence="1">Uncharacterized protein</fullName>
    </submittedName>
</protein>
<name>A0A9R1XFH1_LACSA</name>
<dbReference type="AlphaFoldDB" id="A0A9R1XFH1"/>
<dbReference type="PANTHER" id="PTHR11028">
    <property type="entry name" value="VACUOLAR ATP SYNTHASE SUBUNIT AC39"/>
    <property type="match status" value="1"/>
</dbReference>